<dbReference type="InterPro" id="IPR017290">
    <property type="entry name" value="RNase_H_bac"/>
</dbReference>
<evidence type="ECO:0000259" key="13">
    <source>
        <dbReference type="PROSITE" id="PS50879"/>
    </source>
</evidence>
<feature type="binding site" evidence="12">
    <location>
        <position position="159"/>
    </location>
    <ligand>
        <name>Mg(2+)</name>
        <dbReference type="ChEBI" id="CHEBI:18420"/>
        <label>2</label>
    </ligand>
</feature>
<evidence type="ECO:0000256" key="8">
    <source>
        <dbReference type="ARBA" id="ARBA00022759"/>
    </source>
</evidence>
<keyword evidence="12" id="KW-0464">Manganese</keyword>
<comment type="catalytic activity">
    <reaction evidence="11">
        <text>Endonucleolytic cleavage to 5'-phosphomonoester.</text>
        <dbReference type="EC" id="3.1.26.4"/>
    </reaction>
</comment>
<evidence type="ECO:0000256" key="1">
    <source>
        <dbReference type="ARBA" id="ARBA00001946"/>
    </source>
</evidence>
<dbReference type="InterPro" id="IPR036397">
    <property type="entry name" value="RNaseH_sf"/>
</dbReference>
<evidence type="ECO:0000313" key="14">
    <source>
        <dbReference type="EMBL" id="MDS3862241.1"/>
    </source>
</evidence>
<dbReference type="InterPro" id="IPR012337">
    <property type="entry name" value="RNaseH-like_sf"/>
</dbReference>
<proteinExistence type="inferred from homology"/>
<gene>
    <name evidence="14" type="ORF">RIF25_15675</name>
</gene>
<dbReference type="PIRSF" id="PIRSF037839">
    <property type="entry name" value="Ribonuclease_H"/>
    <property type="match status" value="1"/>
</dbReference>
<dbReference type="EC" id="3.1.26.4" evidence="4 11"/>
<comment type="subcellular location">
    <subcellularLocation>
        <location evidence="11">Cytoplasm</location>
    </subcellularLocation>
</comment>
<comment type="cofactor">
    <cofactor evidence="12">
        <name>Mn(2+)</name>
        <dbReference type="ChEBI" id="CHEBI:29035"/>
    </cofactor>
    <cofactor evidence="12">
        <name>Mg(2+)</name>
        <dbReference type="ChEBI" id="CHEBI:18420"/>
    </cofactor>
    <text evidence="12">Binds 2 metal ions per subunit. Manganese or magnesium.</text>
</comment>
<sequence>MKPKKFYAVFAGRQTGLFFTWPDCEAQVKGYQGARYKSFPTRVEAETALSMNLATSQTELFLLDSQVNSRPRPGLTAKNTQNKPDGSVPYILDSLSVDASCLGNPGDVEYRGVHTETKEVLFAVGPLAYGTNNIGEFLAIVDGLQYLQAQGLTIPIYSDSATGMSWVKKKRVQTQLARRPGNQEIFQRIDEALAWLQENTYTNPILKWDTVHWGEIPADYGRKSR</sequence>
<comment type="caution">
    <text evidence="14">The sequence shown here is derived from an EMBL/GenBank/DDBJ whole genome shotgun (WGS) entry which is preliminary data.</text>
</comment>
<dbReference type="GO" id="GO:0003676">
    <property type="term" value="F:nucleic acid binding"/>
    <property type="evidence" value="ECO:0007669"/>
    <property type="project" value="UniProtKB-UniRule"/>
</dbReference>
<dbReference type="EMBL" id="JAVMIP010000024">
    <property type="protein sequence ID" value="MDS3862241.1"/>
    <property type="molecule type" value="Genomic_DNA"/>
</dbReference>
<evidence type="ECO:0000256" key="2">
    <source>
        <dbReference type="ARBA" id="ARBA00004065"/>
    </source>
</evidence>
<evidence type="ECO:0000256" key="7">
    <source>
        <dbReference type="ARBA" id="ARBA00022723"/>
    </source>
</evidence>
<evidence type="ECO:0000256" key="3">
    <source>
        <dbReference type="ARBA" id="ARBA00005300"/>
    </source>
</evidence>
<keyword evidence="7 11" id="KW-0479">Metal-binding</keyword>
<keyword evidence="9 11" id="KW-0378">Hydrolase</keyword>
<dbReference type="InterPro" id="IPR009027">
    <property type="entry name" value="Ribosomal_bL9/RNase_H1_N"/>
</dbReference>
<dbReference type="Pfam" id="PF00075">
    <property type="entry name" value="RNase_H"/>
    <property type="match status" value="1"/>
</dbReference>
<keyword evidence="10 11" id="KW-0460">Magnesium</keyword>
<dbReference type="Gene3D" id="3.30.420.10">
    <property type="entry name" value="Ribonuclease H-like superfamily/Ribonuclease H"/>
    <property type="match status" value="1"/>
</dbReference>
<evidence type="ECO:0000256" key="9">
    <source>
        <dbReference type="ARBA" id="ARBA00022801"/>
    </source>
</evidence>
<organism evidence="14 15">
    <name type="scientific">Pseudocalidococcus azoricus BACA0444</name>
    <dbReference type="NCBI Taxonomy" id="2918990"/>
    <lineage>
        <taxon>Bacteria</taxon>
        <taxon>Bacillati</taxon>
        <taxon>Cyanobacteriota</taxon>
        <taxon>Cyanophyceae</taxon>
        <taxon>Acaryochloridales</taxon>
        <taxon>Thermosynechococcaceae</taxon>
        <taxon>Pseudocalidococcus</taxon>
        <taxon>Pseudocalidococcus azoricus</taxon>
    </lineage>
</organism>
<dbReference type="SUPFAM" id="SSF55658">
    <property type="entry name" value="L9 N-domain-like"/>
    <property type="match status" value="1"/>
</dbReference>
<dbReference type="SUPFAM" id="SSF53098">
    <property type="entry name" value="Ribonuclease H-like"/>
    <property type="match status" value="1"/>
</dbReference>
<dbReference type="InterPro" id="IPR011320">
    <property type="entry name" value="RNase_H1_N"/>
</dbReference>
<dbReference type="Pfam" id="PF01693">
    <property type="entry name" value="Cauli_VI"/>
    <property type="match status" value="1"/>
</dbReference>
<dbReference type="InterPro" id="IPR037056">
    <property type="entry name" value="RNase_H1_N_sf"/>
</dbReference>
<evidence type="ECO:0000256" key="12">
    <source>
        <dbReference type="PIRSR" id="PIRSR037839-1"/>
    </source>
</evidence>
<dbReference type="RefSeq" id="WP_322879451.1">
    <property type="nucleotide sequence ID" value="NZ_JAVMIP010000024.1"/>
</dbReference>
<keyword evidence="11" id="KW-0963">Cytoplasm</keyword>
<dbReference type="Gene3D" id="3.40.970.10">
    <property type="entry name" value="Ribonuclease H1, N-terminal domain"/>
    <property type="match status" value="1"/>
</dbReference>
<accession>A0AAE4JXH8</accession>
<dbReference type="PROSITE" id="PS50879">
    <property type="entry name" value="RNASE_H_1"/>
    <property type="match status" value="1"/>
</dbReference>
<comment type="similarity">
    <text evidence="3 11">Belongs to the RNase H family.</text>
</comment>
<comment type="function">
    <text evidence="2 11">Endonuclease that specifically degrades the RNA of RNA-DNA hybrids.</text>
</comment>
<keyword evidence="15" id="KW-1185">Reference proteome</keyword>
<dbReference type="AlphaFoldDB" id="A0AAE4JXH8"/>
<evidence type="ECO:0000256" key="4">
    <source>
        <dbReference type="ARBA" id="ARBA00012180"/>
    </source>
</evidence>
<feature type="domain" description="RNase H type-1" evidence="13">
    <location>
        <begin position="89"/>
        <end position="225"/>
    </location>
</feature>
<feature type="binding site" evidence="12">
    <location>
        <position position="219"/>
    </location>
    <ligand>
        <name>Mg(2+)</name>
        <dbReference type="ChEBI" id="CHEBI:18420"/>
        <label>1</label>
    </ligand>
</feature>
<evidence type="ECO:0000256" key="5">
    <source>
        <dbReference type="ARBA" id="ARBA00017721"/>
    </source>
</evidence>
<protein>
    <recommendedName>
        <fullName evidence="5 11">Ribonuclease H</fullName>
        <ecNumber evidence="4 11">3.1.26.4</ecNumber>
    </recommendedName>
</protein>
<dbReference type="Proteomes" id="UP001268256">
    <property type="component" value="Unassembled WGS sequence"/>
</dbReference>
<keyword evidence="6 11" id="KW-0540">Nuclease</keyword>
<evidence type="ECO:0000313" key="15">
    <source>
        <dbReference type="Proteomes" id="UP001268256"/>
    </source>
</evidence>
<dbReference type="GO" id="GO:0005737">
    <property type="term" value="C:cytoplasm"/>
    <property type="evidence" value="ECO:0007669"/>
    <property type="project" value="UniProtKB-SubCell"/>
</dbReference>
<keyword evidence="8 11" id="KW-0255">Endonuclease</keyword>
<dbReference type="GO" id="GO:0004523">
    <property type="term" value="F:RNA-DNA hybrid ribonuclease activity"/>
    <property type="evidence" value="ECO:0007669"/>
    <property type="project" value="UniProtKB-UniRule"/>
</dbReference>
<evidence type="ECO:0000256" key="6">
    <source>
        <dbReference type="ARBA" id="ARBA00022722"/>
    </source>
</evidence>
<feature type="binding site" evidence="12">
    <location>
        <position position="98"/>
    </location>
    <ligand>
        <name>Mg(2+)</name>
        <dbReference type="ChEBI" id="CHEBI:18420"/>
        <label>1</label>
    </ligand>
</feature>
<dbReference type="FunFam" id="3.40.970.10:FF:000002">
    <property type="entry name" value="Ribonuclease H"/>
    <property type="match status" value="1"/>
</dbReference>
<reference evidence="15" key="1">
    <citation type="submission" date="2023-07" db="EMBL/GenBank/DDBJ databases">
        <authorList>
            <person name="Luz R."/>
            <person name="Cordeiro R."/>
            <person name="Fonseca A."/>
            <person name="Goncalves V."/>
        </authorList>
    </citation>
    <scope>NUCLEOTIDE SEQUENCE [LARGE SCALE GENOMIC DNA]</scope>
    <source>
        <strain evidence="15">BACA0444</strain>
    </source>
</reference>
<evidence type="ECO:0000256" key="10">
    <source>
        <dbReference type="ARBA" id="ARBA00022842"/>
    </source>
</evidence>
<comment type="cofactor">
    <cofactor evidence="1">
        <name>Mg(2+)</name>
        <dbReference type="ChEBI" id="CHEBI:18420"/>
    </cofactor>
</comment>
<dbReference type="InterPro" id="IPR002156">
    <property type="entry name" value="RNaseH_domain"/>
</dbReference>
<name>A0AAE4JXH8_9CYAN</name>
<dbReference type="GO" id="GO:0046872">
    <property type="term" value="F:metal ion binding"/>
    <property type="evidence" value="ECO:0007669"/>
    <property type="project" value="UniProtKB-KW"/>
</dbReference>
<feature type="binding site" evidence="12">
    <location>
        <position position="136"/>
    </location>
    <ligand>
        <name>Mg(2+)</name>
        <dbReference type="ChEBI" id="CHEBI:18420"/>
        <label>2</label>
    </ligand>
</feature>
<evidence type="ECO:0000256" key="11">
    <source>
        <dbReference type="PIRNR" id="PIRNR037839"/>
    </source>
</evidence>